<keyword evidence="4" id="KW-1185">Reference proteome</keyword>
<dbReference type="InterPro" id="IPR009003">
    <property type="entry name" value="Peptidase_S1_PA"/>
</dbReference>
<comment type="caution">
    <text evidence="3">The sequence shown here is derived from an EMBL/GenBank/DDBJ whole genome shotgun (WGS) entry which is preliminary data.</text>
</comment>
<dbReference type="SUPFAM" id="SSF50494">
    <property type="entry name" value="Trypsin-like serine proteases"/>
    <property type="match status" value="1"/>
</dbReference>
<gene>
    <name evidence="3" type="ORF">Bhyg_12890</name>
</gene>
<feature type="compositionally biased region" description="Low complexity" evidence="1">
    <location>
        <begin position="246"/>
        <end position="267"/>
    </location>
</feature>
<accession>A0A9Q0S1A6</accession>
<dbReference type="Proteomes" id="UP001151699">
    <property type="component" value="Chromosome X"/>
</dbReference>
<keyword evidence="2" id="KW-0732">Signal</keyword>
<evidence type="ECO:0000313" key="4">
    <source>
        <dbReference type="Proteomes" id="UP001151699"/>
    </source>
</evidence>
<feature type="signal peptide" evidence="2">
    <location>
        <begin position="1"/>
        <end position="19"/>
    </location>
</feature>
<organism evidence="3 4">
    <name type="scientific">Pseudolycoriella hygida</name>
    <dbReference type="NCBI Taxonomy" id="35572"/>
    <lineage>
        <taxon>Eukaryota</taxon>
        <taxon>Metazoa</taxon>
        <taxon>Ecdysozoa</taxon>
        <taxon>Arthropoda</taxon>
        <taxon>Hexapoda</taxon>
        <taxon>Insecta</taxon>
        <taxon>Pterygota</taxon>
        <taxon>Neoptera</taxon>
        <taxon>Endopterygota</taxon>
        <taxon>Diptera</taxon>
        <taxon>Nematocera</taxon>
        <taxon>Sciaroidea</taxon>
        <taxon>Sciaridae</taxon>
        <taxon>Pseudolycoriella</taxon>
    </lineage>
</organism>
<dbReference type="AlphaFoldDB" id="A0A9Q0S1A6"/>
<feature type="chain" id="PRO_5040395049" evidence="2">
    <location>
        <begin position="20"/>
        <end position="294"/>
    </location>
</feature>
<evidence type="ECO:0000313" key="3">
    <source>
        <dbReference type="EMBL" id="KAJ6640141.1"/>
    </source>
</evidence>
<name>A0A9Q0S1A6_9DIPT</name>
<dbReference type="EMBL" id="WJQU01000003">
    <property type="protein sequence ID" value="KAJ6640141.1"/>
    <property type="molecule type" value="Genomic_DNA"/>
</dbReference>
<feature type="region of interest" description="Disordered" evidence="1">
    <location>
        <begin position="246"/>
        <end position="270"/>
    </location>
</feature>
<feature type="non-terminal residue" evidence="3">
    <location>
        <position position="1"/>
    </location>
</feature>
<evidence type="ECO:0000256" key="1">
    <source>
        <dbReference type="SAM" id="MobiDB-lite"/>
    </source>
</evidence>
<proteinExistence type="predicted"/>
<dbReference type="Gene3D" id="2.40.10.10">
    <property type="entry name" value="Trypsin-like serine proteases"/>
    <property type="match status" value="2"/>
</dbReference>
<evidence type="ECO:0000256" key="2">
    <source>
        <dbReference type="SAM" id="SignalP"/>
    </source>
</evidence>
<protein>
    <submittedName>
        <fullName evidence="3">Uncharacterized protein</fullName>
    </submittedName>
</protein>
<reference evidence="3" key="1">
    <citation type="submission" date="2022-07" db="EMBL/GenBank/DDBJ databases">
        <authorList>
            <person name="Trinca V."/>
            <person name="Uliana J.V.C."/>
            <person name="Torres T.T."/>
            <person name="Ward R.J."/>
            <person name="Monesi N."/>
        </authorList>
    </citation>
    <scope>NUCLEOTIDE SEQUENCE</scope>
    <source>
        <strain evidence="3">HSMRA1968</strain>
        <tissue evidence="3">Whole embryos</tissue>
    </source>
</reference>
<dbReference type="InterPro" id="IPR043504">
    <property type="entry name" value="Peptidase_S1_PA_chymotrypsin"/>
</dbReference>
<sequence length="294" mass="32789">MGKIISLTMFLFQIQSSFGTEISVQKCKDYQKSIGIVDHYAKMYPFMVNVLLGSDIQTNGVLISEAFALSYGVCSSNEAAMVEIDFLAPDETRSQFIAISERIKHPATDLCLLKLSQPINHFNEFIRPVCLSYEPITATGPQTEVRTNNGLEIRTTWINFFYNIFLQKLFMDCNEYLYEFEQNEPAYADSVILNAYGELAAIKTTEIDGGCNEVVQIYLYIAWIEHTVWPVPTLIESTTTNGLTNGRTNTITSGTTSGVTDGVTDGTTSDRRDVTNIYTIQSNTTETSTQLNSG</sequence>